<gene>
    <name evidence="1" type="ORF">EF806_05360</name>
</gene>
<dbReference type="EMBL" id="RXIF01000010">
    <property type="protein sequence ID" value="RZN64049.1"/>
    <property type="molecule type" value="Genomic_DNA"/>
</dbReference>
<dbReference type="AlphaFoldDB" id="A0A520KR45"/>
<protein>
    <submittedName>
        <fullName evidence="1">Uncharacterized protein</fullName>
    </submittedName>
</protein>
<proteinExistence type="predicted"/>
<comment type="caution">
    <text evidence="1">The sequence shown here is derived from an EMBL/GenBank/DDBJ whole genome shotgun (WGS) entry which is preliminary data.</text>
</comment>
<organism evidence="1 2">
    <name type="scientific">Methanoliparum thermophilum</name>
    <dbReference type="NCBI Taxonomy" id="2491083"/>
    <lineage>
        <taxon>Archaea</taxon>
        <taxon>Methanobacteriati</taxon>
        <taxon>Methanobacteriota</taxon>
        <taxon>Candidatus Methanoliparia</taxon>
        <taxon>Candidatus Methanoliparales</taxon>
        <taxon>Candidatus Methanoliparaceae</taxon>
        <taxon>Candidatus Methanoliparum</taxon>
    </lineage>
</organism>
<evidence type="ECO:0000313" key="2">
    <source>
        <dbReference type="Proteomes" id="UP000317158"/>
    </source>
</evidence>
<reference evidence="1 2" key="1">
    <citation type="journal article" date="2019" name="Nat. Microbiol.">
        <title>Wide diversity of methane and short-chain alkane metabolisms in uncultured archaea.</title>
        <authorList>
            <person name="Borrel G."/>
            <person name="Adam P.S."/>
            <person name="McKay L.J."/>
            <person name="Chen L.X."/>
            <person name="Sierra-Garcia I.N."/>
            <person name="Sieber C.M."/>
            <person name="Letourneur Q."/>
            <person name="Ghozlane A."/>
            <person name="Andersen G.L."/>
            <person name="Li W.J."/>
            <person name="Hallam S.J."/>
            <person name="Muyzer G."/>
            <person name="de Oliveira V.M."/>
            <person name="Inskeep W.P."/>
            <person name="Banfield J.F."/>
            <person name="Gribaldo S."/>
        </authorList>
    </citation>
    <scope>NUCLEOTIDE SEQUENCE [LARGE SCALE GENOMIC DNA]</scope>
    <source>
        <strain evidence="1">NM1a</strain>
    </source>
</reference>
<dbReference type="Proteomes" id="UP000317158">
    <property type="component" value="Unassembled WGS sequence"/>
</dbReference>
<accession>A0A520KR45</accession>
<name>A0A520KR45_METT2</name>
<sequence>MKPTSKCLIDYKHLPIGLDIEFVSGSYVPLDEKILDFNNKKVLYVIGSAILDNSCCGVAGCRYAIVPGYIVDFKYKRENSLFVSKVEPIRDLKQRQEIKKMIKGRETVKQIDFW</sequence>
<evidence type="ECO:0000313" key="1">
    <source>
        <dbReference type="EMBL" id="RZN64049.1"/>
    </source>
</evidence>